<dbReference type="PANTHER" id="PTHR13237:SF8">
    <property type="entry name" value="SOMETHING ABOUT SILENCING PROTEIN 10"/>
    <property type="match status" value="1"/>
</dbReference>
<feature type="region of interest" description="Disordered" evidence="6">
    <location>
        <begin position="570"/>
        <end position="619"/>
    </location>
</feature>
<dbReference type="GO" id="GO:0000462">
    <property type="term" value="P:maturation of SSU-rRNA from tricistronic rRNA transcript (SSU-rRNA, 5.8S rRNA, LSU-rRNA)"/>
    <property type="evidence" value="ECO:0007669"/>
    <property type="project" value="TreeGrafter"/>
</dbReference>
<feature type="coiled-coil region" evidence="5">
    <location>
        <begin position="143"/>
        <end position="170"/>
    </location>
</feature>
<dbReference type="InterPro" id="IPR018972">
    <property type="entry name" value="Sas10_C_dom"/>
</dbReference>
<protein>
    <submittedName>
        <fullName evidence="8">Something about silencing protein 10</fullName>
    </submittedName>
</protein>
<dbReference type="Proteomes" id="UP001174694">
    <property type="component" value="Unassembled WGS sequence"/>
</dbReference>
<dbReference type="Pfam" id="PF04000">
    <property type="entry name" value="Sas10_Utp3"/>
    <property type="match status" value="1"/>
</dbReference>
<dbReference type="Pfam" id="PF09368">
    <property type="entry name" value="Sas10"/>
    <property type="match status" value="1"/>
</dbReference>
<evidence type="ECO:0000256" key="4">
    <source>
        <dbReference type="ARBA" id="ARBA00023242"/>
    </source>
</evidence>
<evidence type="ECO:0000313" key="9">
    <source>
        <dbReference type="Proteomes" id="UP001174694"/>
    </source>
</evidence>
<feature type="compositionally biased region" description="Basic and acidic residues" evidence="6">
    <location>
        <begin position="453"/>
        <end position="488"/>
    </location>
</feature>
<dbReference type="GO" id="GO:0032040">
    <property type="term" value="C:small-subunit processome"/>
    <property type="evidence" value="ECO:0007669"/>
    <property type="project" value="TreeGrafter"/>
</dbReference>
<dbReference type="AlphaFoldDB" id="A0AA38RXG4"/>
<dbReference type="InterPro" id="IPR007146">
    <property type="entry name" value="Sas10/Utp3/C1D"/>
</dbReference>
<comment type="subcellular location">
    <subcellularLocation>
        <location evidence="1">Nucleus</location>
    </subcellularLocation>
</comment>
<evidence type="ECO:0000313" key="8">
    <source>
        <dbReference type="EMBL" id="KAJ9154852.1"/>
    </source>
</evidence>
<feature type="domain" description="Sas10 C-terminal" evidence="7">
    <location>
        <begin position="557"/>
        <end position="633"/>
    </location>
</feature>
<feature type="region of interest" description="Disordered" evidence="6">
    <location>
        <begin position="396"/>
        <end position="519"/>
    </location>
</feature>
<organism evidence="8 9">
    <name type="scientific">Pleurostoma richardsiae</name>
    <dbReference type="NCBI Taxonomy" id="41990"/>
    <lineage>
        <taxon>Eukaryota</taxon>
        <taxon>Fungi</taxon>
        <taxon>Dikarya</taxon>
        <taxon>Ascomycota</taxon>
        <taxon>Pezizomycotina</taxon>
        <taxon>Sordariomycetes</taxon>
        <taxon>Sordariomycetidae</taxon>
        <taxon>Calosphaeriales</taxon>
        <taxon>Pleurostomataceae</taxon>
        <taxon>Pleurostoma</taxon>
    </lineage>
</organism>
<gene>
    <name evidence="8" type="ORF">NKR23_g2227</name>
</gene>
<evidence type="ECO:0000256" key="5">
    <source>
        <dbReference type="SAM" id="Coils"/>
    </source>
</evidence>
<feature type="compositionally biased region" description="Acidic residues" evidence="6">
    <location>
        <begin position="65"/>
        <end position="96"/>
    </location>
</feature>
<dbReference type="EMBL" id="JANBVO010000004">
    <property type="protein sequence ID" value="KAJ9154852.1"/>
    <property type="molecule type" value="Genomic_DNA"/>
</dbReference>
<dbReference type="PANTHER" id="PTHR13237">
    <property type="entry name" value="SOMETHING ABOUT SILENCING PROTEIN 10-RELATED"/>
    <property type="match status" value="1"/>
</dbReference>
<keyword evidence="9" id="KW-1185">Reference proteome</keyword>
<accession>A0AA38RXG4</accession>
<feature type="compositionally biased region" description="Acidic residues" evidence="6">
    <location>
        <begin position="117"/>
        <end position="129"/>
    </location>
</feature>
<keyword evidence="5" id="KW-0175">Coiled coil</keyword>
<sequence>MAKKRKASRPSGPSGPREYDPKDSRLRPINTFEDVADSEDEYFINQDKIMLEDEPRSKRLKRQEEEDELLEDSEEEVLDYSEESEDDGDEEEDEETAQLAQLQKAVAKKARRNGVLSDEEGAGDEEEGDQGWWGSSNKEYYNADNIETEADALEEEAEAKKLQKKKLGKMSEADFIFDEDEWLAQEEDKEEGGVVTEVLKEVEVTDDMGPEERYRLLQTQYPELEHLADEFQNLQPQLAVCQQEAEGKGPKSIEVLKHWVLGCYVASLASYFAILTSPSLAGDGTRKTIRSAELRDHDIMETILSCREAWLKVKDLKPAKQANAAVDIELSEVEGDTTPEEMATLPLKKKVHAGKLNGESVSGKKKKSAADKEKRAKAKEIEASLADLSDMLAKPRSTKVKAKVNGSARPQDEGDYSDFGEEDEIDARTANEKASKKKSLKFYTSQIVQKGNRRAEAGRDAGGDMDIPHRERFRDRQLRLNAEAERRGRKDSKHGTALGEGDSGDDGEGAGNVDRDDEYYDMVSSVTRKKKEDKQKKFEAIAAAKGARVVETEEVGEDGKRKISYMIEKNRSLESGKGRKKKNNSRVKKREKYADKQKKLKSMKQVYKGGPGPGGYAGELTGIKTGLIKSIKL</sequence>
<feature type="compositionally biased region" description="Basic and acidic residues" evidence="6">
    <location>
        <begin position="17"/>
        <end position="26"/>
    </location>
</feature>
<evidence type="ECO:0000259" key="7">
    <source>
        <dbReference type="Pfam" id="PF09368"/>
    </source>
</evidence>
<evidence type="ECO:0000256" key="2">
    <source>
        <dbReference type="ARBA" id="ARBA00010979"/>
    </source>
</evidence>
<comment type="similarity">
    <text evidence="2">Belongs to the SAS10 family.</text>
</comment>
<evidence type="ECO:0000256" key="3">
    <source>
        <dbReference type="ARBA" id="ARBA00022553"/>
    </source>
</evidence>
<feature type="region of interest" description="Disordered" evidence="6">
    <location>
        <begin position="1"/>
        <end position="138"/>
    </location>
</feature>
<name>A0AA38RXG4_9PEZI</name>
<keyword evidence="4" id="KW-0539">Nucleus</keyword>
<feature type="compositionally biased region" description="Basic residues" evidence="6">
    <location>
        <begin position="578"/>
        <end position="591"/>
    </location>
</feature>
<reference evidence="8" key="1">
    <citation type="submission" date="2022-07" db="EMBL/GenBank/DDBJ databases">
        <title>Fungi with potential for degradation of polypropylene.</title>
        <authorList>
            <person name="Gostincar C."/>
        </authorList>
    </citation>
    <scope>NUCLEOTIDE SEQUENCE</scope>
    <source>
        <strain evidence="8">EXF-13308</strain>
    </source>
</reference>
<comment type="caution">
    <text evidence="8">The sequence shown here is derived from an EMBL/GenBank/DDBJ whole genome shotgun (WGS) entry which is preliminary data.</text>
</comment>
<evidence type="ECO:0000256" key="1">
    <source>
        <dbReference type="ARBA" id="ARBA00004123"/>
    </source>
</evidence>
<feature type="region of interest" description="Disordered" evidence="6">
    <location>
        <begin position="356"/>
        <end position="375"/>
    </location>
</feature>
<proteinExistence type="inferred from homology"/>
<feature type="compositionally biased region" description="Acidic residues" evidence="6">
    <location>
        <begin position="413"/>
        <end position="425"/>
    </location>
</feature>
<keyword evidence="3" id="KW-0597">Phosphoprotein</keyword>
<evidence type="ECO:0000256" key="6">
    <source>
        <dbReference type="SAM" id="MobiDB-lite"/>
    </source>
</evidence>